<proteinExistence type="predicted"/>
<dbReference type="AlphaFoldDB" id="A0AAV2YEH5"/>
<comment type="caution">
    <text evidence="1">The sequence shown here is derived from an EMBL/GenBank/DDBJ whole genome shotgun (WGS) entry which is preliminary data.</text>
</comment>
<feature type="non-terminal residue" evidence="1">
    <location>
        <position position="1"/>
    </location>
</feature>
<gene>
    <name evidence="1" type="ORF">N0F65_009574</name>
</gene>
<evidence type="ECO:0000313" key="2">
    <source>
        <dbReference type="Proteomes" id="UP001146120"/>
    </source>
</evidence>
<reference evidence="1" key="1">
    <citation type="submission" date="2022-11" db="EMBL/GenBank/DDBJ databases">
        <authorList>
            <person name="Morgan W.R."/>
            <person name="Tartar A."/>
        </authorList>
    </citation>
    <scope>NUCLEOTIDE SEQUENCE</scope>
    <source>
        <strain evidence="1">ARSEF 373</strain>
    </source>
</reference>
<feature type="non-terminal residue" evidence="1">
    <location>
        <position position="219"/>
    </location>
</feature>
<evidence type="ECO:0000313" key="1">
    <source>
        <dbReference type="EMBL" id="DAZ92611.1"/>
    </source>
</evidence>
<keyword evidence="2" id="KW-1185">Reference proteome</keyword>
<dbReference type="EMBL" id="DAKRPA010000419">
    <property type="protein sequence ID" value="DAZ92611.1"/>
    <property type="molecule type" value="Genomic_DNA"/>
</dbReference>
<protein>
    <submittedName>
        <fullName evidence="1">Uncharacterized protein</fullName>
    </submittedName>
</protein>
<dbReference type="Proteomes" id="UP001146120">
    <property type="component" value="Unassembled WGS sequence"/>
</dbReference>
<accession>A0AAV2YEH5</accession>
<reference evidence="1" key="2">
    <citation type="journal article" date="2023" name="Microbiol Resour">
        <title>Decontamination and Annotation of the Draft Genome Sequence of the Oomycete Lagenidium giganteum ARSEF 373.</title>
        <authorList>
            <person name="Morgan W.R."/>
            <person name="Tartar A."/>
        </authorList>
    </citation>
    <scope>NUCLEOTIDE SEQUENCE</scope>
    <source>
        <strain evidence="1">ARSEF 373</strain>
    </source>
</reference>
<name>A0AAV2YEH5_9STRA</name>
<organism evidence="1 2">
    <name type="scientific">Lagenidium giganteum</name>
    <dbReference type="NCBI Taxonomy" id="4803"/>
    <lineage>
        <taxon>Eukaryota</taxon>
        <taxon>Sar</taxon>
        <taxon>Stramenopiles</taxon>
        <taxon>Oomycota</taxon>
        <taxon>Peronosporomycetes</taxon>
        <taxon>Pythiales</taxon>
        <taxon>Pythiaceae</taxon>
    </lineage>
</organism>
<sequence length="219" mass="24149">SHAVFFFIPHYKVNFSARQSKNHARGSESNVEETQSVVALMAMPMFTPILPPRVTSISHEKQVMCRSERDTNIVVPVKSTVGPLLLETCCRLQWGLDVEAATDERVENELDKILRSIKNNGTSNIDEVFQLHGALALPNCADSGSDWNLISHIQLEQLKHKCYIESVTLPEPVISRAVGGQRIKSHEAIDVHLTFDPLACLRPECSLVVAAAAVLAGLD</sequence>